<evidence type="ECO:0000313" key="1">
    <source>
        <dbReference type="EMBL" id="KAK4201343.1"/>
    </source>
</evidence>
<reference evidence="1" key="1">
    <citation type="journal article" date="2023" name="Mol. Phylogenet. Evol.">
        <title>Genome-scale phylogeny and comparative genomics of the fungal order Sordariales.</title>
        <authorList>
            <person name="Hensen N."/>
            <person name="Bonometti L."/>
            <person name="Westerberg I."/>
            <person name="Brannstrom I.O."/>
            <person name="Guillou S."/>
            <person name="Cros-Aarteil S."/>
            <person name="Calhoun S."/>
            <person name="Haridas S."/>
            <person name="Kuo A."/>
            <person name="Mondo S."/>
            <person name="Pangilinan J."/>
            <person name="Riley R."/>
            <person name="LaButti K."/>
            <person name="Andreopoulos B."/>
            <person name="Lipzen A."/>
            <person name="Chen C."/>
            <person name="Yan M."/>
            <person name="Daum C."/>
            <person name="Ng V."/>
            <person name="Clum A."/>
            <person name="Steindorff A."/>
            <person name="Ohm R.A."/>
            <person name="Martin F."/>
            <person name="Silar P."/>
            <person name="Natvig D.O."/>
            <person name="Lalanne C."/>
            <person name="Gautier V."/>
            <person name="Ament-Velasquez S.L."/>
            <person name="Kruys A."/>
            <person name="Hutchinson M.I."/>
            <person name="Powell A.J."/>
            <person name="Barry K."/>
            <person name="Miller A.N."/>
            <person name="Grigoriev I.V."/>
            <person name="Debuchy R."/>
            <person name="Gladieux P."/>
            <person name="Hiltunen Thoren M."/>
            <person name="Johannesson H."/>
        </authorList>
    </citation>
    <scope>NUCLEOTIDE SEQUENCE</scope>
    <source>
        <strain evidence="1">CBS 315.58</strain>
    </source>
</reference>
<sequence>MMGHIYRRCLQVVVYLGPDIAPLLPPGRYPRRMNLESIADCDLDGQPVFRHDTASLFRKRYFSRLWVVQELVLASRVVIRVGDIDFWADRASTLEDRKTLEGADWPSKLKNHDKALWMTHIASAGLSTRDLDIGELLQLTRHAQCADPRDRIFGLTGILTNLDFRANYTLSCQHVYIGLFADLMIRGQRYGLLECGPGTSDSSLSLPSWVPDWKDWSQWNIVLESEYFDQDHACHYRAGSFHNLVSYLLGRFWSAPKPTHMATILLEPHMTLESQMVRRLSATWSDDSESSQDRTLACDYQCPKDDYVNFALDRSNGNLHANMTRLCTLQTRPNLIQSYQDEFAGRQYFLFEFTAGRLILWFTSRHRLDQLVLPGKDTLYLTAFKTNHKWPQVLLLRQAGDATNVHRLIASCGGILFGSEDGFEEPGRSGDQDVSPDWNWFTGHHGLKFVHRLSFSLQNLYDMTKAWLHSELQIIEEILNPLAKYHKDMIPVYQALMSSYGTDGRASGSTERTEPSLRNASTVISAYARCFNTDSGYSQSLPYSDSEGHIYLTVPTSLASKLLDHQPLIAYDWVQYAPTNGLERPDRRLFEGTESRCLCTLNHLREEDGSWRCEFIVLRLRNYDIFDTLSQTYGFWLIGMIRLAEKRGGKMQDELLLDWCNGNSALTDEEKQILVPAGETSRMLMDGFGITGNIEKVIIA</sequence>
<keyword evidence="2" id="KW-1185">Reference proteome</keyword>
<dbReference type="EMBL" id="MU863908">
    <property type="protein sequence ID" value="KAK4201343.1"/>
    <property type="molecule type" value="Genomic_DNA"/>
</dbReference>
<accession>A0AAN6XJC0</accession>
<evidence type="ECO:0008006" key="3">
    <source>
        <dbReference type="Google" id="ProtNLM"/>
    </source>
</evidence>
<organism evidence="1 2">
    <name type="scientific">Triangularia verruculosa</name>
    <dbReference type="NCBI Taxonomy" id="2587418"/>
    <lineage>
        <taxon>Eukaryota</taxon>
        <taxon>Fungi</taxon>
        <taxon>Dikarya</taxon>
        <taxon>Ascomycota</taxon>
        <taxon>Pezizomycotina</taxon>
        <taxon>Sordariomycetes</taxon>
        <taxon>Sordariomycetidae</taxon>
        <taxon>Sordariales</taxon>
        <taxon>Podosporaceae</taxon>
        <taxon>Triangularia</taxon>
    </lineage>
</organism>
<dbReference type="PANTHER" id="PTHR24148">
    <property type="entry name" value="ANKYRIN REPEAT DOMAIN-CONTAINING PROTEIN 39 HOMOLOG-RELATED"/>
    <property type="match status" value="1"/>
</dbReference>
<reference evidence="1" key="2">
    <citation type="submission" date="2023-05" db="EMBL/GenBank/DDBJ databases">
        <authorList>
            <consortium name="Lawrence Berkeley National Laboratory"/>
            <person name="Steindorff A."/>
            <person name="Hensen N."/>
            <person name="Bonometti L."/>
            <person name="Westerberg I."/>
            <person name="Brannstrom I.O."/>
            <person name="Guillou S."/>
            <person name="Cros-Aarteil S."/>
            <person name="Calhoun S."/>
            <person name="Haridas S."/>
            <person name="Kuo A."/>
            <person name="Mondo S."/>
            <person name="Pangilinan J."/>
            <person name="Riley R."/>
            <person name="Labutti K."/>
            <person name="Andreopoulos B."/>
            <person name="Lipzen A."/>
            <person name="Chen C."/>
            <person name="Yanf M."/>
            <person name="Daum C."/>
            <person name="Ng V."/>
            <person name="Clum A."/>
            <person name="Ohm R."/>
            <person name="Martin F."/>
            <person name="Silar P."/>
            <person name="Natvig D."/>
            <person name="Lalanne C."/>
            <person name="Gautier V."/>
            <person name="Ament-Velasquez S.L."/>
            <person name="Kruys A."/>
            <person name="Hutchinson M.I."/>
            <person name="Powell A.J."/>
            <person name="Barry K."/>
            <person name="Miller A.N."/>
            <person name="Grigoriev I.V."/>
            <person name="Debuchy R."/>
            <person name="Gladieux P."/>
            <person name="Thoren M.H."/>
            <person name="Johannesson H."/>
        </authorList>
    </citation>
    <scope>NUCLEOTIDE SEQUENCE</scope>
    <source>
        <strain evidence="1">CBS 315.58</strain>
    </source>
</reference>
<dbReference type="Proteomes" id="UP001303160">
    <property type="component" value="Unassembled WGS sequence"/>
</dbReference>
<proteinExistence type="predicted"/>
<dbReference type="AlphaFoldDB" id="A0AAN6XJC0"/>
<dbReference type="PANTHER" id="PTHR24148:SF81">
    <property type="entry name" value="HETEROKARYON INCOMPATIBILITY DOMAIN-CONTAINING PROTEIN"/>
    <property type="match status" value="1"/>
</dbReference>
<name>A0AAN6XJC0_9PEZI</name>
<gene>
    <name evidence="1" type="ORF">QBC40DRAFT_347897</name>
</gene>
<evidence type="ECO:0000313" key="2">
    <source>
        <dbReference type="Proteomes" id="UP001303160"/>
    </source>
</evidence>
<dbReference type="InterPro" id="IPR052895">
    <property type="entry name" value="HetReg/Transcr_Mod"/>
</dbReference>
<protein>
    <recommendedName>
        <fullName evidence="3">Heterokaryon incompatibility domain-containing protein</fullName>
    </recommendedName>
</protein>
<comment type="caution">
    <text evidence="1">The sequence shown here is derived from an EMBL/GenBank/DDBJ whole genome shotgun (WGS) entry which is preliminary data.</text>
</comment>